<feature type="domain" description="EF-hand" evidence="5">
    <location>
        <begin position="1303"/>
        <end position="1338"/>
    </location>
</feature>
<accession>W4FR98</accession>
<feature type="region of interest" description="Disordered" evidence="4">
    <location>
        <begin position="1076"/>
        <end position="1133"/>
    </location>
</feature>
<dbReference type="InterPro" id="IPR051242">
    <property type="entry name" value="WD-EF-hand_domain"/>
</dbReference>
<dbReference type="PROSITE" id="PS50294">
    <property type="entry name" value="WD_REPEATS_REGION"/>
    <property type="match status" value="1"/>
</dbReference>
<dbReference type="InterPro" id="IPR036322">
    <property type="entry name" value="WD40_repeat_dom_sf"/>
</dbReference>
<dbReference type="OrthoDB" id="186625at2759"/>
<dbReference type="PROSITE" id="PS50082">
    <property type="entry name" value="WD_REPEATS_2"/>
    <property type="match status" value="3"/>
</dbReference>
<organism evidence="6">
    <name type="scientific">Aphanomyces astaci</name>
    <name type="common">Crayfish plague agent</name>
    <dbReference type="NCBI Taxonomy" id="112090"/>
    <lineage>
        <taxon>Eukaryota</taxon>
        <taxon>Sar</taxon>
        <taxon>Stramenopiles</taxon>
        <taxon>Oomycota</taxon>
        <taxon>Saprolegniomycetes</taxon>
        <taxon>Saprolegniales</taxon>
        <taxon>Verrucalvaceae</taxon>
        <taxon>Aphanomyces</taxon>
    </lineage>
</organism>
<proteinExistence type="predicted"/>
<dbReference type="PROSITE" id="PS00018">
    <property type="entry name" value="EF_HAND_1"/>
    <property type="match status" value="3"/>
</dbReference>
<dbReference type="CDD" id="cd00051">
    <property type="entry name" value="EFh"/>
    <property type="match status" value="1"/>
</dbReference>
<evidence type="ECO:0000256" key="3">
    <source>
        <dbReference type="PROSITE-ProRule" id="PRU00221"/>
    </source>
</evidence>
<dbReference type="PROSITE" id="PS50222">
    <property type="entry name" value="EF_HAND_2"/>
    <property type="match status" value="2"/>
</dbReference>
<dbReference type="RefSeq" id="XP_009841059.1">
    <property type="nucleotide sequence ID" value="XM_009842757.1"/>
</dbReference>
<feature type="repeat" description="WD" evidence="3">
    <location>
        <begin position="586"/>
        <end position="618"/>
    </location>
</feature>
<evidence type="ECO:0000256" key="2">
    <source>
        <dbReference type="ARBA" id="ARBA00022837"/>
    </source>
</evidence>
<dbReference type="VEuPathDB" id="FungiDB:H257_14857"/>
<feature type="repeat" description="WD" evidence="3">
    <location>
        <begin position="286"/>
        <end position="326"/>
    </location>
</feature>
<sequence length="1453" mass="163211">MRKSTSCLDIMMRLHVEDLAGVKAAFESYGRDGLDLEAFVRIMVERLVWTPSTVVDLVYELVDLFGHIVINGQGTMVWEDFTSALIEAGMATGLDETHWRDMKYEDNVLFVDRTSRQPKHVEYISEIRKLIVFEGTRPVMQIYDPTAILASEAAESSVDDPGNAPTSLPLTHEIHPLAYTSGYRRDQDAVRSEHSPVQAIKYLTTLDILAVSAGDLKLSFWNCAIMFTSEIPTPMELVATEHPQRILEWAPKPSRLFTVSIDNRILVWTVIVKGNKKCCVACTAILDKHSDIVQGLLLVNDDTLVSCSMDSLIYIWDPNTLECKSTRAGHKRGIRTLAKHSSTVFVSAGFEMDMLGWDVSGLSIAPIFQLTGHMAPIVAIQIVTGFDQAISLDEDGWFKWWNLQNLISTDDCDRCLQTFRFGNDQYPWKPTSFTLFHNGATIIACGYRVKWVHRVRLKSKSVASNTVLYNDSSFTVLTSTDKEIQVWDALTGALLHVFRNVTKSDITQVVFDSLQRKCIVANQGGELFVLNAANGALLKTFPRHSNQISCLVYCKEDTCVLSASWDKSLRVYDDMATNNPLLRSISDAHENDIKCLAYSHSLSLVATGSNDGHIKIWDFVYFLLEQQHHTTSEVNCLVFVEPFPVLVSGHENGDVHVFTVRPAAIPQLLFTFSSPASIVVLQTYYDESGGDVVREGITTGRHVLVGGDQAGMLRCWNLSHVFEAGRVAATVEQTLPSSQDSYNPRRRIHREGHNAARLDRHLHQLPPTHQQETPQLSHAGAHLIEVVAEWKAHLMGIRSMCVVAESPQVIFTCSFDKSTKVWAYGGECLGVLCGDKEGPFWHLAVDTDSVSERKLHFAQALWGRLKDHLQLTTLQTPTTTPTTLSHRAKNRRKNQAVINLVEPPCIDTQPEPPTEKDRLFGQLRGEMTYKKPEIQLARERAWEVEAAKYQGRMEKIFKPKPSDILLSSPVIPSIPSSSFMESLDQDNWSDTAKSTLTALPQLNSTQLSQVPYDDKDNWKIDSKNRQKMIYNHLYTETCRTAKQLQGKRQPKLMLEAIDVAPSAFLLQKLGPDKATYRKPKALQHQSSTKALRRVDGLTPSPSLPALRHTTARTTSPPRKQLSAPKYPPDKIPQNQHMDEIERIIQHATNGPISGVNTANLASQTPLKVAPVHEKRQSSVLQRYTKLINDENLGKKTSKKQSGMKNSSKMARIESTDMSTKLVHNKAMVPDRKSRPIKGVGMMDTTKDQVQSDQALLIRQTFGPYAKDSVYEVCKLFVDTDVDNSGSIETKEFVQRLIQAQGPEMKDDLEILFDRMDHDHNGSLDMVEMLKAVFPKANARVREDMMAYSRLALNAAFAAKPKQRELTKGAIDDLTQLFRIFDKDQSGTIEPGELLQGLKANETFYAGRHEYGGNNNVGRVTVQDIERLFAQYDTNANASLELPEFIELLRDYFE</sequence>
<keyword evidence="2" id="KW-0106">Calcium</keyword>
<evidence type="ECO:0000256" key="4">
    <source>
        <dbReference type="SAM" id="MobiDB-lite"/>
    </source>
</evidence>
<dbReference type="Gene3D" id="1.10.238.10">
    <property type="entry name" value="EF-hand"/>
    <property type="match status" value="2"/>
</dbReference>
<dbReference type="SMART" id="SM00320">
    <property type="entry name" value="WD40"/>
    <property type="match status" value="11"/>
</dbReference>
<dbReference type="Pfam" id="PF00400">
    <property type="entry name" value="WD40"/>
    <property type="match status" value="4"/>
</dbReference>
<dbReference type="InterPro" id="IPR018247">
    <property type="entry name" value="EF_Hand_1_Ca_BS"/>
</dbReference>
<dbReference type="STRING" id="112090.W4FR98"/>
<dbReference type="InterPro" id="IPR001680">
    <property type="entry name" value="WD40_rpt"/>
</dbReference>
<dbReference type="SUPFAM" id="SSF50998">
    <property type="entry name" value="Quinoprotein alcohol dehydrogenase-like"/>
    <property type="match status" value="1"/>
</dbReference>
<gene>
    <name evidence="6" type="ORF">H257_14857</name>
</gene>
<dbReference type="PANTHER" id="PTHR44324">
    <property type="entry name" value="WD40 REPEAT DOMAIN 95"/>
    <property type="match status" value="1"/>
</dbReference>
<dbReference type="PANTHER" id="PTHR44324:SF4">
    <property type="entry name" value="WD40 REPEAT DOMAIN 95"/>
    <property type="match status" value="1"/>
</dbReference>
<dbReference type="SUPFAM" id="SSF47473">
    <property type="entry name" value="EF-hand"/>
    <property type="match status" value="1"/>
</dbReference>
<keyword evidence="1" id="KW-0677">Repeat</keyword>
<name>W4FR98_APHAT</name>
<dbReference type="GeneID" id="20816853"/>
<feature type="domain" description="EF-hand" evidence="5">
    <location>
        <begin position="1368"/>
        <end position="1403"/>
    </location>
</feature>
<dbReference type="InterPro" id="IPR011992">
    <property type="entry name" value="EF-hand-dom_pair"/>
</dbReference>
<evidence type="ECO:0000256" key="1">
    <source>
        <dbReference type="ARBA" id="ARBA00022737"/>
    </source>
</evidence>
<dbReference type="SMART" id="SM00054">
    <property type="entry name" value="EFh"/>
    <property type="match status" value="4"/>
</dbReference>
<protein>
    <recommendedName>
        <fullName evidence="5">EF-hand domain-containing protein</fullName>
    </recommendedName>
</protein>
<dbReference type="InterPro" id="IPR002048">
    <property type="entry name" value="EF_hand_dom"/>
</dbReference>
<dbReference type="InterPro" id="IPR015943">
    <property type="entry name" value="WD40/YVTN_repeat-like_dom_sf"/>
</dbReference>
<dbReference type="InterPro" id="IPR011047">
    <property type="entry name" value="Quinoprotein_ADH-like_sf"/>
</dbReference>
<evidence type="ECO:0000259" key="5">
    <source>
        <dbReference type="PROSITE" id="PS50222"/>
    </source>
</evidence>
<dbReference type="EMBL" id="KI913176">
    <property type="protein sequence ID" value="ETV69486.1"/>
    <property type="molecule type" value="Genomic_DNA"/>
</dbReference>
<dbReference type="GO" id="GO:0005509">
    <property type="term" value="F:calcium ion binding"/>
    <property type="evidence" value="ECO:0007669"/>
    <property type="project" value="InterPro"/>
</dbReference>
<dbReference type="Pfam" id="PF13499">
    <property type="entry name" value="EF-hand_7"/>
    <property type="match status" value="2"/>
</dbReference>
<keyword evidence="3" id="KW-0853">WD repeat</keyword>
<evidence type="ECO:0000313" key="6">
    <source>
        <dbReference type="EMBL" id="ETV69486.1"/>
    </source>
</evidence>
<feature type="repeat" description="WD" evidence="3">
    <location>
        <begin position="541"/>
        <end position="573"/>
    </location>
</feature>
<dbReference type="Gene3D" id="2.130.10.10">
    <property type="entry name" value="YVTN repeat-like/Quinoprotein amine dehydrogenase"/>
    <property type="match status" value="3"/>
</dbReference>
<dbReference type="SUPFAM" id="SSF50978">
    <property type="entry name" value="WD40 repeat-like"/>
    <property type="match status" value="1"/>
</dbReference>
<reference evidence="6" key="1">
    <citation type="submission" date="2013-12" db="EMBL/GenBank/DDBJ databases">
        <title>The Genome Sequence of Aphanomyces astaci APO3.</title>
        <authorList>
            <consortium name="The Broad Institute Genomics Platform"/>
            <person name="Russ C."/>
            <person name="Tyler B."/>
            <person name="van West P."/>
            <person name="Dieguez-Uribeondo J."/>
            <person name="Young S.K."/>
            <person name="Zeng Q."/>
            <person name="Gargeya S."/>
            <person name="Fitzgerald M."/>
            <person name="Abouelleil A."/>
            <person name="Alvarado L."/>
            <person name="Chapman S.B."/>
            <person name="Gainer-Dewar J."/>
            <person name="Goldberg J."/>
            <person name="Griggs A."/>
            <person name="Gujja S."/>
            <person name="Hansen M."/>
            <person name="Howarth C."/>
            <person name="Imamovic A."/>
            <person name="Ireland A."/>
            <person name="Larimer J."/>
            <person name="McCowan C."/>
            <person name="Murphy C."/>
            <person name="Pearson M."/>
            <person name="Poon T.W."/>
            <person name="Priest M."/>
            <person name="Roberts A."/>
            <person name="Saif S."/>
            <person name="Shea T."/>
            <person name="Sykes S."/>
            <person name="Wortman J."/>
            <person name="Nusbaum C."/>
            <person name="Birren B."/>
        </authorList>
    </citation>
    <scope>NUCLEOTIDE SEQUENCE [LARGE SCALE GENOMIC DNA]</scope>
    <source>
        <strain evidence="6">APO3</strain>
    </source>
</reference>